<keyword evidence="14" id="KW-1185">Reference proteome</keyword>
<keyword evidence="3" id="KW-0813">Transport</keyword>
<evidence type="ECO:0000256" key="4">
    <source>
        <dbReference type="ARBA" id="ARBA00022452"/>
    </source>
</evidence>
<dbReference type="KEGG" id="bxe:Bxe_C1057"/>
<evidence type="ECO:0000256" key="2">
    <source>
        <dbReference type="ARBA" id="ARBA00011233"/>
    </source>
</evidence>
<name>Q13G65_PARXL</name>
<dbReference type="eggNOG" id="COG3203">
    <property type="taxonomic scope" value="Bacteria"/>
</dbReference>
<dbReference type="InterPro" id="IPR050298">
    <property type="entry name" value="Gram-neg_bact_OMP"/>
</dbReference>
<keyword evidence="7" id="KW-0406">Ion transport</keyword>
<dbReference type="InterPro" id="IPR033900">
    <property type="entry name" value="Gram_neg_porin_domain"/>
</dbReference>
<reference evidence="13 14" key="1">
    <citation type="journal article" date="2006" name="Proc. Natl. Acad. Sci. U.S.A.">
        <title>Burkholderia xenovorans LB400 harbors a multi-replicon, 9.73-Mbp genome shaped for versatility.</title>
        <authorList>
            <person name="Chain P.S."/>
            <person name="Denef V.J."/>
            <person name="Konstantinidis K.T."/>
            <person name="Vergez L.M."/>
            <person name="Agullo L."/>
            <person name="Reyes V.L."/>
            <person name="Hauser L."/>
            <person name="Cordova M."/>
            <person name="Gomez L."/>
            <person name="Gonzalez M."/>
            <person name="Land M."/>
            <person name="Lao V."/>
            <person name="Larimer F."/>
            <person name="LiPuma J.J."/>
            <person name="Mahenthiralingam E."/>
            <person name="Malfatti S.A."/>
            <person name="Marx C.J."/>
            <person name="Parnell J.J."/>
            <person name="Ramette A."/>
            <person name="Richardson P."/>
            <person name="Seeger M."/>
            <person name="Smith D."/>
            <person name="Spilker T."/>
            <person name="Sul W.J."/>
            <person name="Tsoi T.V."/>
            <person name="Ulrich L.E."/>
            <person name="Zhulin I.B."/>
            <person name="Tiedje J.M."/>
        </authorList>
    </citation>
    <scope>NUCLEOTIDE SEQUENCE [LARGE SCALE GENOMIC DNA]</scope>
    <source>
        <strain evidence="13 14">LB400</strain>
    </source>
</reference>
<evidence type="ECO:0000313" key="14">
    <source>
        <dbReference type="Proteomes" id="UP000001817"/>
    </source>
</evidence>
<evidence type="ECO:0000256" key="8">
    <source>
        <dbReference type="ARBA" id="ARBA00023114"/>
    </source>
</evidence>
<keyword evidence="4" id="KW-1134">Transmembrane beta strand</keyword>
<keyword evidence="9" id="KW-0472">Membrane</keyword>
<dbReference type="GO" id="GO:0006811">
    <property type="term" value="P:monoatomic ion transport"/>
    <property type="evidence" value="ECO:0007669"/>
    <property type="project" value="UniProtKB-KW"/>
</dbReference>
<evidence type="ECO:0000313" key="13">
    <source>
        <dbReference type="EMBL" id="ABE36924.1"/>
    </source>
</evidence>
<dbReference type="Proteomes" id="UP000001817">
    <property type="component" value="Chromosome 3"/>
</dbReference>
<dbReference type="PANTHER" id="PTHR34501:SF9">
    <property type="entry name" value="MAJOR OUTER MEMBRANE PROTEIN P.IA"/>
    <property type="match status" value="1"/>
</dbReference>
<dbReference type="PATRIC" id="fig|266265.5.peg.8819"/>
<dbReference type="PANTHER" id="PTHR34501">
    <property type="entry name" value="PROTEIN YDDL-RELATED"/>
    <property type="match status" value="1"/>
</dbReference>
<dbReference type="CDD" id="cd00342">
    <property type="entry name" value="gram_neg_porins"/>
    <property type="match status" value="1"/>
</dbReference>
<evidence type="ECO:0000256" key="11">
    <source>
        <dbReference type="SAM" id="SignalP"/>
    </source>
</evidence>
<feature type="signal peptide" evidence="11">
    <location>
        <begin position="1"/>
        <end position="21"/>
    </location>
</feature>
<evidence type="ECO:0000256" key="10">
    <source>
        <dbReference type="ARBA" id="ARBA00023237"/>
    </source>
</evidence>
<evidence type="ECO:0000256" key="6">
    <source>
        <dbReference type="ARBA" id="ARBA00022729"/>
    </source>
</evidence>
<dbReference type="PRINTS" id="PR00184">
    <property type="entry name" value="NEISSPPORIN"/>
</dbReference>
<dbReference type="KEGG" id="bxb:DR64_8743"/>
<dbReference type="EMBL" id="CP000272">
    <property type="protein sequence ID" value="ABE36924.1"/>
    <property type="molecule type" value="Genomic_DNA"/>
</dbReference>
<accession>Q13G65</accession>
<feature type="chain" id="PRO_5004181969" evidence="11">
    <location>
        <begin position="22"/>
        <end position="408"/>
    </location>
</feature>
<keyword evidence="5" id="KW-0812">Transmembrane</keyword>
<dbReference type="SUPFAM" id="SSF56935">
    <property type="entry name" value="Porins"/>
    <property type="match status" value="1"/>
</dbReference>
<evidence type="ECO:0000256" key="7">
    <source>
        <dbReference type="ARBA" id="ARBA00023065"/>
    </source>
</evidence>
<sequence length="408" mass="42704">MKLTAIVSAIAVLVFSVPANAQGSVTIYGVLDEGINYVSNAQTASPNAPFGHAGAHEFVMTSGTMQFTRWGLKGSEDLGGGYRTIFTLENGFDTGTGRFQQGGDLWGRQGFFGVASPWGTVTLGRQYDTNIDVVDVMQAGIAGGGFADRPGDIDNLAGTNRVNNSIKFTSRSFRGLYVTGLYSFGGVAGSFGKDSIYSMGMSYSSGAATVAAGYLHVNNPNQSWFGNEASGSATANNISAVTGVQTNPIYGAFASARTYQVAVLAGQYVFGSLVVGANYSNISFQNLNSPASGTLALTNPLGYTGTATFNSYSIFTRYFVSPGFELNASSVFLYGGRVNGKPGARYALFNVGADYFLSKRTDVYIMGAFEKASGVDSTGQPAVASITLAGTSNVSTQGVMRVGLRIKF</sequence>
<dbReference type="AlphaFoldDB" id="Q13G65"/>
<dbReference type="GO" id="GO:0046930">
    <property type="term" value="C:pore complex"/>
    <property type="evidence" value="ECO:0007669"/>
    <property type="project" value="UniProtKB-KW"/>
</dbReference>
<keyword evidence="10" id="KW-0998">Cell outer membrane</keyword>
<dbReference type="STRING" id="266265.Bxe_C1057"/>
<dbReference type="RefSeq" id="WP_011494171.1">
    <property type="nucleotide sequence ID" value="NC_007953.1"/>
</dbReference>
<evidence type="ECO:0000256" key="9">
    <source>
        <dbReference type="ARBA" id="ARBA00023136"/>
    </source>
</evidence>
<dbReference type="InterPro" id="IPR002299">
    <property type="entry name" value="Porin_Neis"/>
</dbReference>
<dbReference type="GO" id="GO:0015288">
    <property type="term" value="F:porin activity"/>
    <property type="evidence" value="ECO:0007669"/>
    <property type="project" value="UniProtKB-KW"/>
</dbReference>
<dbReference type="Pfam" id="PF13609">
    <property type="entry name" value="Porin_4"/>
    <property type="match status" value="1"/>
</dbReference>
<gene>
    <name evidence="13" type="ORF">Bxe_C1057</name>
</gene>
<dbReference type="Gene3D" id="2.40.160.10">
    <property type="entry name" value="Porin"/>
    <property type="match status" value="1"/>
</dbReference>
<comment type="subunit">
    <text evidence="2">Homotrimer.</text>
</comment>
<keyword evidence="6 11" id="KW-0732">Signal</keyword>
<feature type="domain" description="Porin" evidence="12">
    <location>
        <begin position="9"/>
        <end position="371"/>
    </location>
</feature>
<proteinExistence type="predicted"/>
<evidence type="ECO:0000259" key="12">
    <source>
        <dbReference type="Pfam" id="PF13609"/>
    </source>
</evidence>
<dbReference type="GO" id="GO:0009279">
    <property type="term" value="C:cell outer membrane"/>
    <property type="evidence" value="ECO:0007669"/>
    <property type="project" value="UniProtKB-SubCell"/>
</dbReference>
<dbReference type="OrthoDB" id="8999469at2"/>
<keyword evidence="8" id="KW-0626">Porin</keyword>
<evidence type="ECO:0000256" key="5">
    <source>
        <dbReference type="ARBA" id="ARBA00022692"/>
    </source>
</evidence>
<organism evidence="13 14">
    <name type="scientific">Paraburkholderia xenovorans (strain LB400)</name>
    <dbReference type="NCBI Taxonomy" id="266265"/>
    <lineage>
        <taxon>Bacteria</taxon>
        <taxon>Pseudomonadati</taxon>
        <taxon>Pseudomonadota</taxon>
        <taxon>Betaproteobacteria</taxon>
        <taxon>Burkholderiales</taxon>
        <taxon>Burkholderiaceae</taxon>
        <taxon>Paraburkholderia</taxon>
    </lineage>
</organism>
<comment type="subcellular location">
    <subcellularLocation>
        <location evidence="1">Cell outer membrane</location>
        <topology evidence="1">Multi-pass membrane protein</topology>
    </subcellularLocation>
</comment>
<protein>
    <submittedName>
        <fullName evidence="13">Outer membrane porin, OmpC family</fullName>
    </submittedName>
</protein>
<evidence type="ECO:0000256" key="1">
    <source>
        <dbReference type="ARBA" id="ARBA00004571"/>
    </source>
</evidence>
<dbReference type="InterPro" id="IPR023614">
    <property type="entry name" value="Porin_dom_sf"/>
</dbReference>
<evidence type="ECO:0000256" key="3">
    <source>
        <dbReference type="ARBA" id="ARBA00022448"/>
    </source>
</evidence>